<gene>
    <name evidence="1" type="ORF">DPMN_165985</name>
</gene>
<organism evidence="1 2">
    <name type="scientific">Dreissena polymorpha</name>
    <name type="common">Zebra mussel</name>
    <name type="synonym">Mytilus polymorpha</name>
    <dbReference type="NCBI Taxonomy" id="45954"/>
    <lineage>
        <taxon>Eukaryota</taxon>
        <taxon>Metazoa</taxon>
        <taxon>Spiralia</taxon>
        <taxon>Lophotrochozoa</taxon>
        <taxon>Mollusca</taxon>
        <taxon>Bivalvia</taxon>
        <taxon>Autobranchia</taxon>
        <taxon>Heteroconchia</taxon>
        <taxon>Euheterodonta</taxon>
        <taxon>Imparidentia</taxon>
        <taxon>Neoheterodontei</taxon>
        <taxon>Myida</taxon>
        <taxon>Dreissenoidea</taxon>
        <taxon>Dreissenidae</taxon>
        <taxon>Dreissena</taxon>
    </lineage>
</organism>
<name>A0A9D4EVZ9_DREPO</name>
<reference evidence="1" key="1">
    <citation type="journal article" date="2019" name="bioRxiv">
        <title>The Genome of the Zebra Mussel, Dreissena polymorpha: A Resource for Invasive Species Research.</title>
        <authorList>
            <person name="McCartney M.A."/>
            <person name="Auch B."/>
            <person name="Kono T."/>
            <person name="Mallez S."/>
            <person name="Zhang Y."/>
            <person name="Obille A."/>
            <person name="Becker A."/>
            <person name="Abrahante J.E."/>
            <person name="Garbe J."/>
            <person name="Badalamenti J.P."/>
            <person name="Herman A."/>
            <person name="Mangelson H."/>
            <person name="Liachko I."/>
            <person name="Sullivan S."/>
            <person name="Sone E.D."/>
            <person name="Koren S."/>
            <person name="Silverstein K.A.T."/>
            <person name="Beckman K.B."/>
            <person name="Gohl D.M."/>
        </authorList>
    </citation>
    <scope>NUCLEOTIDE SEQUENCE</scope>
    <source>
        <strain evidence="1">Duluth1</strain>
        <tissue evidence="1">Whole animal</tissue>
    </source>
</reference>
<dbReference type="Proteomes" id="UP000828390">
    <property type="component" value="Unassembled WGS sequence"/>
</dbReference>
<reference evidence="1" key="2">
    <citation type="submission" date="2020-11" db="EMBL/GenBank/DDBJ databases">
        <authorList>
            <person name="McCartney M.A."/>
            <person name="Auch B."/>
            <person name="Kono T."/>
            <person name="Mallez S."/>
            <person name="Becker A."/>
            <person name="Gohl D.M."/>
            <person name="Silverstein K.A.T."/>
            <person name="Koren S."/>
            <person name="Bechman K.B."/>
            <person name="Herman A."/>
            <person name="Abrahante J.E."/>
            <person name="Garbe J."/>
        </authorList>
    </citation>
    <scope>NUCLEOTIDE SEQUENCE</scope>
    <source>
        <strain evidence="1">Duluth1</strain>
        <tissue evidence="1">Whole animal</tissue>
    </source>
</reference>
<sequence>MEPGGRPLFTGDHLSNGCSSDSIVLIQRKRGPNRMHLGIWDLLITSGVCFSNINRKLLFYNKNKFKAYITKVCYKSCNSMLSNQKRQSIILLSPANNNSC</sequence>
<evidence type="ECO:0000313" key="1">
    <source>
        <dbReference type="EMBL" id="KAH3787854.1"/>
    </source>
</evidence>
<comment type="caution">
    <text evidence="1">The sequence shown here is derived from an EMBL/GenBank/DDBJ whole genome shotgun (WGS) entry which is preliminary data.</text>
</comment>
<evidence type="ECO:0000313" key="2">
    <source>
        <dbReference type="Proteomes" id="UP000828390"/>
    </source>
</evidence>
<keyword evidence="2" id="KW-1185">Reference proteome</keyword>
<proteinExistence type="predicted"/>
<accession>A0A9D4EVZ9</accession>
<dbReference type="EMBL" id="JAIWYP010000008">
    <property type="protein sequence ID" value="KAH3787854.1"/>
    <property type="molecule type" value="Genomic_DNA"/>
</dbReference>
<dbReference type="AlphaFoldDB" id="A0A9D4EVZ9"/>
<protein>
    <submittedName>
        <fullName evidence="1">Uncharacterized protein</fullName>
    </submittedName>
</protein>